<evidence type="ECO:0000313" key="2">
    <source>
        <dbReference type="Proteomes" id="UP000048908"/>
    </source>
</evidence>
<sequence length="140" mass="16006">MNGVYKFKQRRSADPDFSEEERRQELAFEMLECVPELRAMGRIEAAVEACHRVGFNGFDDACLVALAKVAGVFPLDIRTEAADKFKVHLGSAMDALTSAPDNADFWDNPDLVEEAKRREPKLWRDIEMKMRDAARKRGWD</sequence>
<dbReference type="STRING" id="282197.SAMN04488517_11422"/>
<organism evidence="1 2">
    <name type="scientific">Jannaschia rubra</name>
    <dbReference type="NCBI Taxonomy" id="282197"/>
    <lineage>
        <taxon>Bacteria</taxon>
        <taxon>Pseudomonadati</taxon>
        <taxon>Pseudomonadota</taxon>
        <taxon>Alphaproteobacteria</taxon>
        <taxon>Rhodobacterales</taxon>
        <taxon>Roseobacteraceae</taxon>
        <taxon>Jannaschia</taxon>
    </lineage>
</organism>
<keyword evidence="2" id="KW-1185">Reference proteome</keyword>
<dbReference type="EMBL" id="CXPG01000020">
    <property type="protein sequence ID" value="CTQ33920.1"/>
    <property type="molecule type" value="Genomic_DNA"/>
</dbReference>
<name>A0A0M6XS47_9RHOB</name>
<dbReference type="RefSeq" id="WP_055683271.1">
    <property type="nucleotide sequence ID" value="NZ_FOOS01000014.1"/>
</dbReference>
<proteinExistence type="predicted"/>
<gene>
    <name evidence="1" type="ORF">JAN5088_02709</name>
</gene>
<protein>
    <submittedName>
        <fullName evidence="1">Uncharacterized protein</fullName>
    </submittedName>
</protein>
<accession>A0A0M6XS47</accession>
<dbReference type="AlphaFoldDB" id="A0A0M6XS47"/>
<dbReference type="Proteomes" id="UP000048908">
    <property type="component" value="Unassembled WGS sequence"/>
</dbReference>
<evidence type="ECO:0000313" key="1">
    <source>
        <dbReference type="EMBL" id="CTQ33920.1"/>
    </source>
</evidence>
<reference evidence="1 2" key="1">
    <citation type="submission" date="2015-07" db="EMBL/GenBank/DDBJ databases">
        <authorList>
            <person name="Noorani M."/>
        </authorList>
    </citation>
    <scope>NUCLEOTIDE SEQUENCE [LARGE SCALE GENOMIC DNA]</scope>
    <source>
        <strain evidence="1 2">CECT 5088</strain>
    </source>
</reference>